<dbReference type="EMBL" id="PDOD01000003">
    <property type="protein sequence ID" value="PYZ92852.1"/>
    <property type="molecule type" value="Genomic_DNA"/>
</dbReference>
<dbReference type="Gene3D" id="1.25.40.10">
    <property type="entry name" value="Tetratricopeptide repeat domain"/>
    <property type="match status" value="2"/>
</dbReference>
<dbReference type="PROSITE" id="PS50005">
    <property type="entry name" value="TPR"/>
    <property type="match status" value="1"/>
</dbReference>
<dbReference type="PANTHER" id="PTHR44943:SF8">
    <property type="entry name" value="TPR REPEAT-CONTAINING PROTEIN MJ0263"/>
    <property type="match status" value="1"/>
</dbReference>
<dbReference type="InterPro" id="IPR011990">
    <property type="entry name" value="TPR-like_helical_dom_sf"/>
</dbReference>
<keyword evidence="2 3" id="KW-0802">TPR repeat</keyword>
<dbReference type="AlphaFoldDB" id="A0A323TC02"/>
<protein>
    <recommendedName>
        <fullName evidence="6">Tetratricopeptide repeat protein</fullName>
    </recommendedName>
</protein>
<keyword evidence="5" id="KW-1185">Reference proteome</keyword>
<keyword evidence="1" id="KW-0677">Repeat</keyword>
<sequence length="359" mass="41830">MKWRHILMPNLRTSEKKGQVIPFMQDGGYFYKKGIEAYQDKQVDRATSYFERAIRLEPDEPVFMCQLAIVLSEEGNYEASNEWLNKIKDEVDPSMSECYFFMANNMAHLGELEAAKRYIEQYLEMDEEGEFAEDAESLLSMVSNQVDQEASFEDELNSATTDKKINFHIISLLNSGDYPEAEQEARKLIAEDPERWNVYVYLAEALMYQGQSDEAGAILRDLLLKDEPNFLAQCQMTVLLHHTKDPQASVWIENLVDVRPMNDWNSYFLARSLSFLGEYRTAFAWYDKLLKRPSFPKLPQLYHQKAVLAWHCGHSGVAKECWKKVKREDPDKKELASDCLKELEEDSRPSADMKQFLYR</sequence>
<dbReference type="InterPro" id="IPR051685">
    <property type="entry name" value="Ycf3/AcsC/BcsC/TPR_MFPF"/>
</dbReference>
<evidence type="ECO:0000256" key="3">
    <source>
        <dbReference type="PROSITE-ProRule" id="PRU00339"/>
    </source>
</evidence>
<evidence type="ECO:0000256" key="2">
    <source>
        <dbReference type="ARBA" id="ARBA00022803"/>
    </source>
</evidence>
<dbReference type="Pfam" id="PF13181">
    <property type="entry name" value="TPR_8"/>
    <property type="match status" value="1"/>
</dbReference>
<dbReference type="SMART" id="SM00028">
    <property type="entry name" value="TPR"/>
    <property type="match status" value="4"/>
</dbReference>
<dbReference type="PANTHER" id="PTHR44943">
    <property type="entry name" value="CELLULOSE SYNTHASE OPERON PROTEIN C"/>
    <property type="match status" value="1"/>
</dbReference>
<dbReference type="Pfam" id="PF14559">
    <property type="entry name" value="TPR_19"/>
    <property type="match status" value="1"/>
</dbReference>
<dbReference type="InterPro" id="IPR019734">
    <property type="entry name" value="TPR_rpt"/>
</dbReference>
<dbReference type="Proteomes" id="UP000248214">
    <property type="component" value="Unassembled WGS sequence"/>
</dbReference>
<feature type="repeat" description="TPR" evidence="3">
    <location>
        <begin position="27"/>
        <end position="60"/>
    </location>
</feature>
<accession>A0A323TC02</accession>
<comment type="caution">
    <text evidence="4">The sequence shown here is derived from an EMBL/GenBank/DDBJ whole genome shotgun (WGS) entry which is preliminary data.</text>
</comment>
<name>A0A323TC02_9BACI</name>
<gene>
    <name evidence="4" type="ORF">CR194_14500</name>
</gene>
<evidence type="ECO:0000313" key="4">
    <source>
        <dbReference type="EMBL" id="PYZ92852.1"/>
    </source>
</evidence>
<reference evidence="4 5" key="1">
    <citation type="submission" date="2017-10" db="EMBL/GenBank/DDBJ databases">
        <title>Bacillus sp. nov., a halophilic bacterium isolated from a Keqin Lake.</title>
        <authorList>
            <person name="Wang H."/>
        </authorList>
    </citation>
    <scope>NUCLEOTIDE SEQUENCE [LARGE SCALE GENOMIC DNA]</scope>
    <source>
        <strain evidence="4 5">KQ-12</strain>
    </source>
</reference>
<evidence type="ECO:0000313" key="5">
    <source>
        <dbReference type="Proteomes" id="UP000248214"/>
    </source>
</evidence>
<proteinExistence type="predicted"/>
<evidence type="ECO:0008006" key="6">
    <source>
        <dbReference type="Google" id="ProtNLM"/>
    </source>
</evidence>
<dbReference type="SUPFAM" id="SSF48452">
    <property type="entry name" value="TPR-like"/>
    <property type="match status" value="2"/>
</dbReference>
<evidence type="ECO:0000256" key="1">
    <source>
        <dbReference type="ARBA" id="ARBA00022737"/>
    </source>
</evidence>
<organism evidence="4 5">
    <name type="scientific">Salipaludibacillus keqinensis</name>
    <dbReference type="NCBI Taxonomy" id="2045207"/>
    <lineage>
        <taxon>Bacteria</taxon>
        <taxon>Bacillati</taxon>
        <taxon>Bacillota</taxon>
        <taxon>Bacilli</taxon>
        <taxon>Bacillales</taxon>
        <taxon>Bacillaceae</taxon>
    </lineage>
</organism>